<dbReference type="EMBL" id="MFFS01000002">
    <property type="protein sequence ID" value="OGF23353.1"/>
    <property type="molecule type" value="Genomic_DNA"/>
</dbReference>
<dbReference type="AlphaFoldDB" id="A0A1F5SA63"/>
<protein>
    <recommendedName>
        <fullName evidence="3">AbiEi antitoxin C-terminal domain-containing protein</fullName>
    </recommendedName>
</protein>
<comment type="caution">
    <text evidence="1">The sequence shown here is derived from an EMBL/GenBank/DDBJ whole genome shotgun (WGS) entry which is preliminary data.</text>
</comment>
<evidence type="ECO:0000313" key="2">
    <source>
        <dbReference type="Proteomes" id="UP000178323"/>
    </source>
</evidence>
<dbReference type="Proteomes" id="UP000178323">
    <property type="component" value="Unassembled WGS sequence"/>
</dbReference>
<gene>
    <name evidence="1" type="ORF">A2Y83_01400</name>
</gene>
<accession>A0A1F5SA63</accession>
<sequence length="199" mass="23695">MKYLDLMKKIKDPIFSLHDLKLMDLKVYPYQISEWVDKEYIIKLKNGIYAFSDRVKDIKIEFMAFNMYQPSYVSLEWALSYYGLIPEMVYNCTSITTKPTRTFENKFGAFIYRHIKPSMFFGYKKMDEQGLPYLLAEAEKALIDYAHLNMHRIKDKGDVEELRLNEFELKNLDMKKADRYLKAIGNNRLDKTMGLILNF</sequence>
<reference evidence="1 2" key="1">
    <citation type="journal article" date="2016" name="Nat. Commun.">
        <title>Thousands of microbial genomes shed light on interconnected biogeochemical processes in an aquifer system.</title>
        <authorList>
            <person name="Anantharaman K."/>
            <person name="Brown C.T."/>
            <person name="Hug L.A."/>
            <person name="Sharon I."/>
            <person name="Castelle C.J."/>
            <person name="Probst A.J."/>
            <person name="Thomas B.C."/>
            <person name="Singh A."/>
            <person name="Wilkins M.J."/>
            <person name="Karaoz U."/>
            <person name="Brodie E.L."/>
            <person name="Williams K.H."/>
            <person name="Hubbard S.S."/>
            <person name="Banfield J.F."/>
        </authorList>
    </citation>
    <scope>NUCLEOTIDE SEQUENCE [LARGE SCALE GENOMIC DNA]</scope>
</reference>
<proteinExistence type="predicted"/>
<evidence type="ECO:0000313" key="1">
    <source>
        <dbReference type="EMBL" id="OGF23353.1"/>
    </source>
</evidence>
<dbReference type="STRING" id="1797985.A2Y83_01400"/>
<evidence type="ECO:0008006" key="3">
    <source>
        <dbReference type="Google" id="ProtNLM"/>
    </source>
</evidence>
<name>A0A1F5SA63_9BACT</name>
<organism evidence="1 2">
    <name type="scientific">Candidatus Falkowbacteria bacterium RBG_13_39_14</name>
    <dbReference type="NCBI Taxonomy" id="1797985"/>
    <lineage>
        <taxon>Bacteria</taxon>
        <taxon>Candidatus Falkowiibacteriota</taxon>
    </lineage>
</organism>